<keyword evidence="3 7" id="KW-0175">Coiled coil</keyword>
<feature type="compositionally biased region" description="Acidic residues" evidence="8">
    <location>
        <begin position="67"/>
        <end position="87"/>
    </location>
</feature>
<comment type="similarity">
    <text evidence="5">Belongs to the CFAP263 family.</text>
</comment>
<dbReference type="RefSeq" id="XP_030757468.1">
    <property type="nucleotide sequence ID" value="XM_030901608.1"/>
</dbReference>
<dbReference type="InParanoid" id="A0A6J2Y134"/>
<evidence type="ECO:0000256" key="4">
    <source>
        <dbReference type="ARBA" id="ARBA00023273"/>
    </source>
</evidence>
<feature type="domain" description="CCDC113/CCDC96 coiled-coil" evidence="9">
    <location>
        <begin position="325"/>
        <end position="489"/>
    </location>
</feature>
<reference evidence="11" key="1">
    <citation type="submission" date="2025-08" db="UniProtKB">
        <authorList>
            <consortium name="RefSeq"/>
        </authorList>
    </citation>
    <scope>IDENTIFICATION</scope>
    <source>
        <tissue evidence="11">Gonads</tissue>
    </source>
</reference>
<evidence type="ECO:0000256" key="8">
    <source>
        <dbReference type="SAM" id="MobiDB-lite"/>
    </source>
</evidence>
<evidence type="ECO:0000256" key="3">
    <source>
        <dbReference type="ARBA" id="ARBA00023054"/>
    </source>
</evidence>
<feature type="compositionally biased region" description="Polar residues" evidence="8">
    <location>
        <begin position="26"/>
        <end position="40"/>
    </location>
</feature>
<dbReference type="GO" id="GO:0036064">
    <property type="term" value="C:ciliary basal body"/>
    <property type="evidence" value="ECO:0007669"/>
    <property type="project" value="TreeGrafter"/>
</dbReference>
<accession>A0A6J2Y134</accession>
<evidence type="ECO:0000256" key="6">
    <source>
        <dbReference type="ARBA" id="ARBA00044798"/>
    </source>
</evidence>
<evidence type="ECO:0000256" key="5">
    <source>
        <dbReference type="ARBA" id="ARBA00044506"/>
    </source>
</evidence>
<dbReference type="FunCoup" id="A0A6J2Y134">
    <property type="interactions" value="3"/>
</dbReference>
<dbReference type="InterPro" id="IPR025254">
    <property type="entry name" value="CCDC113/CCDC96_CC"/>
</dbReference>
<feature type="coiled-coil region" evidence="7">
    <location>
        <begin position="406"/>
        <end position="486"/>
    </location>
</feature>
<evidence type="ECO:0000256" key="7">
    <source>
        <dbReference type="SAM" id="Coils"/>
    </source>
</evidence>
<organism evidence="10 11">
    <name type="scientific">Sitophilus oryzae</name>
    <name type="common">Rice weevil</name>
    <name type="synonym">Curculio oryzae</name>
    <dbReference type="NCBI Taxonomy" id="7048"/>
    <lineage>
        <taxon>Eukaryota</taxon>
        <taxon>Metazoa</taxon>
        <taxon>Ecdysozoa</taxon>
        <taxon>Arthropoda</taxon>
        <taxon>Hexapoda</taxon>
        <taxon>Insecta</taxon>
        <taxon>Pterygota</taxon>
        <taxon>Neoptera</taxon>
        <taxon>Endopterygota</taxon>
        <taxon>Coleoptera</taxon>
        <taxon>Polyphaga</taxon>
        <taxon>Cucujiformia</taxon>
        <taxon>Curculionidae</taxon>
        <taxon>Dryophthorinae</taxon>
        <taxon>Sitophilus</taxon>
    </lineage>
</organism>
<dbReference type="AlphaFoldDB" id="A0A6J2Y134"/>
<feature type="coiled-coil region" evidence="7">
    <location>
        <begin position="250"/>
        <end position="288"/>
    </location>
</feature>
<dbReference type="Pfam" id="PF13870">
    <property type="entry name" value="CCDC113_CCDC96_CC"/>
    <property type="match status" value="1"/>
</dbReference>
<dbReference type="GO" id="GO:0060271">
    <property type="term" value="P:cilium assembly"/>
    <property type="evidence" value="ECO:0007669"/>
    <property type="project" value="TreeGrafter"/>
</dbReference>
<proteinExistence type="inferred from homology"/>
<feature type="region of interest" description="Disordered" evidence="8">
    <location>
        <begin position="1"/>
        <end position="144"/>
    </location>
</feature>
<dbReference type="InterPro" id="IPR051885">
    <property type="entry name" value="CC_CF"/>
</dbReference>
<gene>
    <name evidence="11" type="primary">LOC115883275</name>
</gene>
<dbReference type="Proteomes" id="UP000504635">
    <property type="component" value="Unplaced"/>
</dbReference>
<dbReference type="GO" id="GO:0005930">
    <property type="term" value="C:axoneme"/>
    <property type="evidence" value="ECO:0007669"/>
    <property type="project" value="TreeGrafter"/>
</dbReference>
<dbReference type="KEGG" id="soy:115883275"/>
<keyword evidence="10" id="KW-1185">Reference proteome</keyword>
<feature type="compositionally biased region" description="Basic and acidic residues" evidence="8">
    <location>
        <begin position="88"/>
        <end position="144"/>
    </location>
</feature>
<protein>
    <recommendedName>
        <fullName evidence="6">Cilia- and flagella-associated protein 263</fullName>
    </recommendedName>
</protein>
<comment type="subcellular location">
    <subcellularLocation>
        <location evidence="1">Cell projection</location>
        <location evidence="1">Cilium</location>
    </subcellularLocation>
</comment>
<evidence type="ECO:0000313" key="10">
    <source>
        <dbReference type="Proteomes" id="UP000504635"/>
    </source>
</evidence>
<keyword evidence="4" id="KW-0966">Cell projection</keyword>
<evidence type="ECO:0000259" key="9">
    <source>
        <dbReference type="Pfam" id="PF13870"/>
    </source>
</evidence>
<keyword evidence="2" id="KW-0970">Cilium biogenesis/degradation</keyword>
<dbReference type="OrthoDB" id="10259713at2759"/>
<sequence length="530" mass="61958">MSGQEIQKSEKSAEGVPINEEEKTMTDASVKSGDNASEVQPNEKPGPSEEGNIVSISEPEKLVGGDTTEEEKGEDEDDIETDVESNETSDKLTTDDEASRENQPEDTAKSEVEDSEGRTIQEPPIKTDEESVPDKENDEIAKEPHPLDEFTDQQVIDLVNEMEMDHRHLELENILFETFLKENDPNLLDDMDNIMSYIQRRSFMSTTELQEKPSRQKFRLDSFTSLTSIAEGRGPKINITQKTEMVMRSMEDIQAELERFLKRCHVTKRNLKAELEEFSIREAEIKEATDIFEYNIVIQGVDKLTQRIPAEKFVRYMEEWLKSAQFQIEKLRLRIATMKVQYKRVSQQLIQRQELGENVHAVDFDQLEIENKHFLQKIDQKNIHLIELRKMNGSANLILSIHKKYLQKQQEEYNSLNSQIEEKKNQIKQTEEEYDATEEELDQFERKYDQCRNLKESYTVPEVKEYMKLKEEMYELKKNIKVWSRRKKIQDIALNTCLREMKKLTGSEEVDPRWFEDVTSIPSLSSSEML</sequence>
<evidence type="ECO:0000256" key="2">
    <source>
        <dbReference type="ARBA" id="ARBA00022794"/>
    </source>
</evidence>
<name>A0A6J2Y134_SITOR</name>
<dbReference type="GeneID" id="115883275"/>
<evidence type="ECO:0000256" key="1">
    <source>
        <dbReference type="ARBA" id="ARBA00004138"/>
    </source>
</evidence>
<feature type="coiled-coil region" evidence="7">
    <location>
        <begin position="321"/>
        <end position="348"/>
    </location>
</feature>
<evidence type="ECO:0000313" key="11">
    <source>
        <dbReference type="RefSeq" id="XP_030757468.1"/>
    </source>
</evidence>
<dbReference type="PANTHER" id="PTHR15654">
    <property type="entry name" value="COILED-COIL DOMAIN-CONTAINING PROTEIN 113-RELATED"/>
    <property type="match status" value="1"/>
</dbReference>
<dbReference type="PANTHER" id="PTHR15654:SF2">
    <property type="entry name" value="COILED-COIL DOMAIN-CONTAINING PROTEIN 113"/>
    <property type="match status" value="1"/>
</dbReference>